<evidence type="ECO:0000256" key="5">
    <source>
        <dbReference type="SAM" id="MobiDB-lite"/>
    </source>
</evidence>
<evidence type="ECO:0000256" key="3">
    <source>
        <dbReference type="ARBA" id="ARBA00022806"/>
    </source>
</evidence>
<name>A0A2Z3YUU2_9CORY</name>
<dbReference type="Pfam" id="PF00271">
    <property type="entry name" value="Helicase_C"/>
    <property type="match status" value="1"/>
</dbReference>
<feature type="domain" description="Helicase C-terminal" evidence="7">
    <location>
        <begin position="439"/>
        <end position="605"/>
    </location>
</feature>
<feature type="domain" description="Helicase ATP-binding" evidence="6">
    <location>
        <begin position="133"/>
        <end position="302"/>
    </location>
</feature>
<dbReference type="CDD" id="cd18793">
    <property type="entry name" value="SF2_C_SNF"/>
    <property type="match status" value="1"/>
</dbReference>
<dbReference type="InterPro" id="IPR057342">
    <property type="entry name" value="DEXDc_RapA"/>
</dbReference>
<feature type="region of interest" description="Disordered" evidence="5">
    <location>
        <begin position="710"/>
        <end position="730"/>
    </location>
</feature>
<dbReference type="EMBL" id="CP024988">
    <property type="protein sequence ID" value="AWT26334.1"/>
    <property type="molecule type" value="Genomic_DNA"/>
</dbReference>
<dbReference type="KEGG" id="cpre:Csp1_15490"/>
<dbReference type="InterPro" id="IPR027417">
    <property type="entry name" value="P-loop_NTPase"/>
</dbReference>
<dbReference type="GO" id="GO:0004386">
    <property type="term" value="F:helicase activity"/>
    <property type="evidence" value="ECO:0007669"/>
    <property type="project" value="UniProtKB-KW"/>
</dbReference>
<evidence type="ECO:0000259" key="6">
    <source>
        <dbReference type="PROSITE" id="PS51192"/>
    </source>
</evidence>
<evidence type="ECO:0000256" key="1">
    <source>
        <dbReference type="ARBA" id="ARBA00022741"/>
    </source>
</evidence>
<dbReference type="Gene3D" id="3.40.50.10810">
    <property type="entry name" value="Tandem AAA-ATPase domain"/>
    <property type="match status" value="1"/>
</dbReference>
<dbReference type="PROSITE" id="PS51192">
    <property type="entry name" value="HELICASE_ATP_BIND_1"/>
    <property type="match status" value="1"/>
</dbReference>
<dbReference type="SMART" id="SM00490">
    <property type="entry name" value="HELICc"/>
    <property type="match status" value="1"/>
</dbReference>
<accession>A0A2Z3YUU2</accession>
<dbReference type="InterPro" id="IPR049730">
    <property type="entry name" value="SNF2/RAD54-like_C"/>
</dbReference>
<dbReference type="GO" id="GO:0016787">
    <property type="term" value="F:hydrolase activity"/>
    <property type="evidence" value="ECO:0007669"/>
    <property type="project" value="UniProtKB-KW"/>
</dbReference>
<dbReference type="PANTHER" id="PTHR10799">
    <property type="entry name" value="SNF2/RAD54 HELICASE FAMILY"/>
    <property type="match status" value="1"/>
</dbReference>
<dbReference type="InterPro" id="IPR000330">
    <property type="entry name" value="SNF2_N"/>
</dbReference>
<dbReference type="SMART" id="SM00487">
    <property type="entry name" value="DEXDc"/>
    <property type="match status" value="1"/>
</dbReference>
<evidence type="ECO:0000256" key="4">
    <source>
        <dbReference type="ARBA" id="ARBA00022840"/>
    </source>
</evidence>
<dbReference type="InterPro" id="IPR001650">
    <property type="entry name" value="Helicase_C-like"/>
</dbReference>
<keyword evidence="2 8" id="KW-0378">Hydrolase</keyword>
<organism evidence="8 9">
    <name type="scientific">Corynebacterium provencense</name>
    <dbReference type="NCBI Taxonomy" id="1737425"/>
    <lineage>
        <taxon>Bacteria</taxon>
        <taxon>Bacillati</taxon>
        <taxon>Actinomycetota</taxon>
        <taxon>Actinomycetes</taxon>
        <taxon>Mycobacteriales</taxon>
        <taxon>Corynebacteriaceae</taxon>
        <taxon>Corynebacterium</taxon>
    </lineage>
</organism>
<sequence length="978" mass="107417">MHGRATVILTHMLIPADAQLSPGSTIEVRDEEWLVTGVARSTDGWRVRARGLTDYVRDQPATFFTALDTVRVTDPRNVRAVADDSEHYRRTRLWLETTLRQTPVPLYQPDLAVAGQMLADPLDYQLSAVRRTLSDTNIRPRVLIADAVGLGKTLEMGMILAELIRRGRGERILVITPKHVLEQMQHELWCRFAIPLVRLDSLGIQKVRQKLPASRNPFTFFPRVIVSIDTLKSPKYRAQLEKVTWDAVVIDEVHNATNAGTQNNELAKIVAKTTEALVLASATPHNGNPDSFKEILRLLDPTSVRPDGTIDDAVARRLIIRRHRNSPEVAAVVGEKWAARTEPQNIPVEASDEENAVARELSRTWVTPETPDGKAPGTDPLFSWTLVKAFLSSPAALGETLDARLARIGGKASEEKAALQRLQQLNDRVTPENSNKYATLVDYLLNTVRISNRSPERVVVFSERVPTLHWLQRNLVKDLKLREDAVAVMHGGLSDQEQMRLIDSFKREDSPIRVLVTGDVASEGVNLHQQCHQLVHYDIPWSLIRIQQRNGRIDRYGQTRPPVITTLLLDPEDEADIGDIHVFEKLMERENQAHQAIGDVSSLMGEYSTRGEEDKIRDVLRRARDFDEVVHTPDKVASGDLEDMDDVDAFFADLDLGGPDSGDADTVAGTASGAASGIGTGTGATGLYTSDIDYLDDALHEAFHDVPESSPAAGGVDFSRHSNGVTELTPPKDLRRRLDLLPQDYLAARNVLQTLTLATTKHRGGESLDVAREGGSGSTWPQAHFLGPLHPVLSWAADRALSSAERHSIPAVTADVEEPTVLLMGTLTNRRGQVVSRAFVTVAESFLGMQPSIIPDPVAWLTGVGLTATSVNTGATTVPANAQELISTAVGVGAESLKPMMAAAKNTAEQRIAAWSARAEEWEAAKLSLHRGTRTLIKQEQTIAGERKLADALSPDRELIRPLALILPCTASTTIEGF</sequence>
<reference evidence="9" key="1">
    <citation type="submission" date="2017-11" db="EMBL/GenBank/DDBJ databases">
        <title>Otitis media/interna in a cat caused by the recently described species Corynebacterium provencense.</title>
        <authorList>
            <person name="Kittl S."/>
            <person name="Brodard I."/>
            <person name="Rychener L."/>
            <person name="Jores J."/>
            <person name="Roosje P."/>
            <person name="Gobeli Brawand S."/>
        </authorList>
    </citation>
    <scope>NUCLEOTIDE SEQUENCE [LARGE SCALE GENOMIC DNA]</scope>
    <source>
        <strain evidence="9">17KM38</strain>
    </source>
</reference>
<dbReference type="InterPro" id="IPR038718">
    <property type="entry name" value="SNF2-like_sf"/>
</dbReference>
<dbReference type="Proteomes" id="UP000247696">
    <property type="component" value="Chromosome"/>
</dbReference>
<dbReference type="PROSITE" id="PS51194">
    <property type="entry name" value="HELICASE_CTER"/>
    <property type="match status" value="1"/>
</dbReference>
<evidence type="ECO:0000256" key="2">
    <source>
        <dbReference type="ARBA" id="ARBA00022801"/>
    </source>
</evidence>
<keyword evidence="1" id="KW-0547">Nucleotide-binding</keyword>
<dbReference type="InterPro" id="IPR014001">
    <property type="entry name" value="Helicase_ATP-bd"/>
</dbReference>
<keyword evidence="9" id="KW-1185">Reference proteome</keyword>
<dbReference type="AlphaFoldDB" id="A0A2Z3YUU2"/>
<gene>
    <name evidence="8" type="primary">rapA_2</name>
    <name evidence="8" type="ORF">Csp1_15490</name>
</gene>
<dbReference type="EC" id="3.6.4.-" evidence="8"/>
<dbReference type="Pfam" id="PF00176">
    <property type="entry name" value="SNF2-rel_dom"/>
    <property type="match status" value="1"/>
</dbReference>
<evidence type="ECO:0000313" key="9">
    <source>
        <dbReference type="Proteomes" id="UP000247696"/>
    </source>
</evidence>
<protein>
    <submittedName>
        <fullName evidence="8">RNA polymerase-associated protein RapA</fullName>
        <ecNumber evidence="8">3.6.4.-</ecNumber>
    </submittedName>
</protein>
<keyword evidence="4" id="KW-0067">ATP-binding</keyword>
<dbReference type="SUPFAM" id="SSF52540">
    <property type="entry name" value="P-loop containing nucleoside triphosphate hydrolases"/>
    <property type="match status" value="2"/>
</dbReference>
<keyword evidence="3" id="KW-0347">Helicase</keyword>
<dbReference type="GO" id="GO:0005524">
    <property type="term" value="F:ATP binding"/>
    <property type="evidence" value="ECO:0007669"/>
    <property type="project" value="UniProtKB-KW"/>
</dbReference>
<evidence type="ECO:0000259" key="7">
    <source>
        <dbReference type="PROSITE" id="PS51194"/>
    </source>
</evidence>
<proteinExistence type="predicted"/>
<evidence type="ECO:0000313" key="8">
    <source>
        <dbReference type="EMBL" id="AWT26334.1"/>
    </source>
</evidence>
<dbReference type="CDD" id="cd18011">
    <property type="entry name" value="DEXDc_RapA"/>
    <property type="match status" value="1"/>
</dbReference>
<dbReference type="Gene3D" id="3.40.50.300">
    <property type="entry name" value="P-loop containing nucleotide triphosphate hydrolases"/>
    <property type="match status" value="1"/>
</dbReference>